<feature type="active site" evidence="7">
    <location>
        <position position="367"/>
    </location>
</feature>
<evidence type="ECO:0000256" key="5">
    <source>
        <dbReference type="ARBA" id="ARBA00022801"/>
    </source>
</evidence>
<evidence type="ECO:0000256" key="3">
    <source>
        <dbReference type="ARBA" id="ARBA00022729"/>
    </source>
</evidence>
<evidence type="ECO:0000256" key="2">
    <source>
        <dbReference type="ARBA" id="ARBA00022670"/>
    </source>
</evidence>
<evidence type="ECO:0000256" key="1">
    <source>
        <dbReference type="ARBA" id="ARBA00007447"/>
    </source>
</evidence>
<dbReference type="InterPro" id="IPR001461">
    <property type="entry name" value="Aspartic_peptidase_A1"/>
</dbReference>
<dbReference type="FunFam" id="2.40.70.10:FF:000013">
    <property type="entry name" value="Aspartyl protease AED1"/>
    <property type="match status" value="1"/>
</dbReference>
<evidence type="ECO:0000313" key="10">
    <source>
        <dbReference type="EMBL" id="CAI9093885.1"/>
    </source>
</evidence>
<dbReference type="InterPro" id="IPR032861">
    <property type="entry name" value="TAXi_N"/>
</dbReference>
<keyword evidence="6" id="KW-1015">Disulfide bond</keyword>
<dbReference type="GO" id="GO:0006508">
    <property type="term" value="P:proteolysis"/>
    <property type="evidence" value="ECO:0007669"/>
    <property type="project" value="UniProtKB-KW"/>
</dbReference>
<dbReference type="Gene3D" id="2.40.70.10">
    <property type="entry name" value="Acid Proteases"/>
    <property type="match status" value="2"/>
</dbReference>
<dbReference type="CDD" id="cd05472">
    <property type="entry name" value="cnd41_like"/>
    <property type="match status" value="1"/>
</dbReference>
<dbReference type="PANTHER" id="PTHR13683">
    <property type="entry name" value="ASPARTYL PROTEASES"/>
    <property type="match status" value="1"/>
</dbReference>
<reference evidence="10" key="1">
    <citation type="submission" date="2023-03" db="EMBL/GenBank/DDBJ databases">
        <authorList>
            <person name="Julca I."/>
        </authorList>
    </citation>
    <scope>NUCLEOTIDE SEQUENCE</scope>
</reference>
<evidence type="ECO:0000256" key="7">
    <source>
        <dbReference type="PIRSR" id="PIRSR601461-1"/>
    </source>
</evidence>
<evidence type="ECO:0000256" key="8">
    <source>
        <dbReference type="SAM" id="Phobius"/>
    </source>
</evidence>
<dbReference type="InterPro" id="IPR032799">
    <property type="entry name" value="TAXi_C"/>
</dbReference>
<dbReference type="Pfam" id="PF14543">
    <property type="entry name" value="TAXi_N"/>
    <property type="match status" value="1"/>
</dbReference>
<dbReference type="PROSITE" id="PS51767">
    <property type="entry name" value="PEPTIDASE_A1"/>
    <property type="match status" value="1"/>
</dbReference>
<feature type="domain" description="Peptidase A1" evidence="9">
    <location>
        <begin position="145"/>
        <end position="485"/>
    </location>
</feature>
<evidence type="ECO:0000313" key="11">
    <source>
        <dbReference type="Proteomes" id="UP001161247"/>
    </source>
</evidence>
<feature type="active site" evidence="7">
    <location>
        <position position="163"/>
    </location>
</feature>
<feature type="transmembrane region" description="Helical" evidence="8">
    <location>
        <begin position="12"/>
        <end position="29"/>
    </location>
</feature>
<dbReference type="GO" id="GO:0004190">
    <property type="term" value="F:aspartic-type endopeptidase activity"/>
    <property type="evidence" value="ECO:0007669"/>
    <property type="project" value="UniProtKB-KW"/>
</dbReference>
<name>A0AAV1CG08_OLDCO</name>
<keyword evidence="8" id="KW-0472">Membrane</keyword>
<dbReference type="PRINTS" id="PR00792">
    <property type="entry name" value="PEPSIN"/>
</dbReference>
<dbReference type="EMBL" id="OX459119">
    <property type="protein sequence ID" value="CAI9093885.1"/>
    <property type="molecule type" value="Genomic_DNA"/>
</dbReference>
<keyword evidence="8" id="KW-1133">Transmembrane helix</keyword>
<evidence type="ECO:0000256" key="4">
    <source>
        <dbReference type="ARBA" id="ARBA00022750"/>
    </source>
</evidence>
<accession>A0AAV1CG08</accession>
<keyword evidence="8" id="KW-0812">Transmembrane</keyword>
<keyword evidence="3" id="KW-0732">Signal</keyword>
<evidence type="ECO:0000259" key="9">
    <source>
        <dbReference type="PROSITE" id="PS51767"/>
    </source>
</evidence>
<dbReference type="AlphaFoldDB" id="A0AAV1CG08"/>
<comment type="similarity">
    <text evidence="1">Belongs to the peptidase A1 family.</text>
</comment>
<evidence type="ECO:0000256" key="6">
    <source>
        <dbReference type="ARBA" id="ARBA00023157"/>
    </source>
</evidence>
<dbReference type="InterPro" id="IPR033873">
    <property type="entry name" value="CND41-like"/>
</dbReference>
<dbReference type="Proteomes" id="UP001161247">
    <property type="component" value="Chromosome 2"/>
</dbReference>
<dbReference type="Pfam" id="PF14541">
    <property type="entry name" value="TAXi_C"/>
    <property type="match status" value="1"/>
</dbReference>
<proteinExistence type="inferred from homology"/>
<dbReference type="PANTHER" id="PTHR13683:SF750">
    <property type="entry name" value="ASPARTYL PROTEASE AED1"/>
    <property type="match status" value="1"/>
</dbReference>
<keyword evidence="4" id="KW-0064">Aspartyl protease</keyword>
<protein>
    <submittedName>
        <fullName evidence="10">OLC1v1029477C1</fullName>
    </submittedName>
</protein>
<dbReference type="InterPro" id="IPR021109">
    <property type="entry name" value="Peptidase_aspartic_dom_sf"/>
</dbReference>
<dbReference type="FunFam" id="2.40.70.10:FF:000021">
    <property type="entry name" value="Aspartyl protease AED1"/>
    <property type="match status" value="1"/>
</dbReference>
<organism evidence="10 11">
    <name type="scientific">Oldenlandia corymbosa var. corymbosa</name>
    <dbReference type="NCBI Taxonomy" id="529605"/>
    <lineage>
        <taxon>Eukaryota</taxon>
        <taxon>Viridiplantae</taxon>
        <taxon>Streptophyta</taxon>
        <taxon>Embryophyta</taxon>
        <taxon>Tracheophyta</taxon>
        <taxon>Spermatophyta</taxon>
        <taxon>Magnoliopsida</taxon>
        <taxon>eudicotyledons</taxon>
        <taxon>Gunneridae</taxon>
        <taxon>Pentapetalae</taxon>
        <taxon>asterids</taxon>
        <taxon>lamiids</taxon>
        <taxon>Gentianales</taxon>
        <taxon>Rubiaceae</taxon>
        <taxon>Rubioideae</taxon>
        <taxon>Spermacoceae</taxon>
        <taxon>Hedyotis-Oldenlandia complex</taxon>
        <taxon>Oldenlandia</taxon>
    </lineage>
</organism>
<keyword evidence="5" id="KW-0378">Hydrolase</keyword>
<dbReference type="InterPro" id="IPR033121">
    <property type="entry name" value="PEPTIDASE_A1"/>
</dbReference>
<sequence length="491" mass="52937">MASPAIKSSFRYVLFTYFVVILMPSLLMLNKGTHASEEILKAEKDFHLVEVSSILPPLTCKSTASRGPKEKSTLKIVHRSGPCYNGESIRLTLSQILSHDQARVASIQSSRPVSIAETNGIRDRKTSIPNKPGSAYIGTDNFSNYVVTVGLGTPKKSYTLVFDTGSDLTWTQCQPCKKKICYRQNDPIYDPLQSLSYSNVSCSSPQCSLLIAGTGYKPGCTGSTCVYSIQYGDESYSVGLFAKETLTLGSDSIPGFLFGCGQSNRGSFGKNDGLLGLGRSKISLVSQTAKKYGEVFSYCLPTPYGSNGFLSFGKGVYSSSKTVKFTPFSASELSEYYYAVDLVSISVGGKLLPISFKVFQKAGTIVDSGTFFTWLPPAAYSALSRAFRKQMTSYKQVPGVDVMDACYDFTGLTSIKLPKISFIFRGNVTVDLGANGILTPVSGQKQVCLAFAANSDASELGIFGNVQQQTMQMVFDVAGRRLGFGPLGGCS</sequence>
<keyword evidence="2" id="KW-0645">Protease</keyword>
<gene>
    <name evidence="10" type="ORF">OLC1_LOCUS5197</name>
</gene>
<dbReference type="SUPFAM" id="SSF50630">
    <property type="entry name" value="Acid proteases"/>
    <property type="match status" value="1"/>
</dbReference>
<keyword evidence="11" id="KW-1185">Reference proteome</keyword>